<feature type="signal peptide" evidence="1">
    <location>
        <begin position="1"/>
        <end position="24"/>
    </location>
</feature>
<proteinExistence type="predicted"/>
<accession>A0AA87ZN75</accession>
<gene>
    <name evidence="2" type="ORF">TIFTF001_005243</name>
</gene>
<keyword evidence="3" id="KW-1185">Reference proteome</keyword>
<reference evidence="2" key="1">
    <citation type="submission" date="2023-07" db="EMBL/GenBank/DDBJ databases">
        <title>draft genome sequence of fig (Ficus carica).</title>
        <authorList>
            <person name="Takahashi T."/>
            <person name="Nishimura K."/>
        </authorList>
    </citation>
    <scope>NUCLEOTIDE SEQUENCE</scope>
</reference>
<keyword evidence="1" id="KW-0732">Signal</keyword>
<name>A0AA87ZN75_FICCA</name>
<organism evidence="2 3">
    <name type="scientific">Ficus carica</name>
    <name type="common">Common fig</name>
    <dbReference type="NCBI Taxonomy" id="3494"/>
    <lineage>
        <taxon>Eukaryota</taxon>
        <taxon>Viridiplantae</taxon>
        <taxon>Streptophyta</taxon>
        <taxon>Embryophyta</taxon>
        <taxon>Tracheophyta</taxon>
        <taxon>Spermatophyta</taxon>
        <taxon>Magnoliopsida</taxon>
        <taxon>eudicotyledons</taxon>
        <taxon>Gunneridae</taxon>
        <taxon>Pentapetalae</taxon>
        <taxon>rosids</taxon>
        <taxon>fabids</taxon>
        <taxon>Rosales</taxon>
        <taxon>Moraceae</taxon>
        <taxon>Ficeae</taxon>
        <taxon>Ficus</taxon>
    </lineage>
</organism>
<dbReference type="EMBL" id="BTGU01000005">
    <property type="protein sequence ID" value="GMN35355.1"/>
    <property type="molecule type" value="Genomic_DNA"/>
</dbReference>
<evidence type="ECO:0000313" key="2">
    <source>
        <dbReference type="EMBL" id="GMN35355.1"/>
    </source>
</evidence>
<evidence type="ECO:0000313" key="3">
    <source>
        <dbReference type="Proteomes" id="UP001187192"/>
    </source>
</evidence>
<evidence type="ECO:0000256" key="1">
    <source>
        <dbReference type="SAM" id="SignalP"/>
    </source>
</evidence>
<protein>
    <submittedName>
        <fullName evidence="2">Uncharacterized protein</fullName>
    </submittedName>
</protein>
<comment type="caution">
    <text evidence="2">The sequence shown here is derived from an EMBL/GenBank/DDBJ whole genome shotgun (WGS) entry which is preliminary data.</text>
</comment>
<sequence>MATTNLPLSLPFFLFFFLFHQVFSSSSSLNTTLLLQDVLKEISLKHKLELDYLKVSGLEKLRFGTSHRYEFRVGIGKSHYSAKFSDEVSSWKKFRRPRTDLSTLLDEVRSFAVLDTFKLDGPFELRLADSDFSSLLLPMNRTHAGFDRILVGEGITVEVRGAREVSAFQASDFSSIVNVSHEVEKKKTQFWPIWHSFCRPLVQIQVFGYAALVAYRTRNPDDRIETNHISNNTLELLAEKCYGNHIHKKRNCPVDSLSLRISVLEKVLKSYLGKHLDGLVGLFRGNMSASALIRFQLELEVDSRSNVTQQGKPGWRTRPSVETVWFDVFARVEGERLKLLMAKKTNPSFVTDTAGWSDFSNISFTKFPSLLVPSEALTLDVKW</sequence>
<dbReference type="Proteomes" id="UP001187192">
    <property type="component" value="Unassembled WGS sequence"/>
</dbReference>
<dbReference type="InterPro" id="IPR053283">
    <property type="entry name" value="TUNICAMYCIN_INDUCED_1"/>
</dbReference>
<feature type="chain" id="PRO_5041689568" evidence="1">
    <location>
        <begin position="25"/>
        <end position="383"/>
    </location>
</feature>
<dbReference type="AlphaFoldDB" id="A0AA87ZN75"/>
<dbReference type="PANTHER" id="PTHR34454">
    <property type="entry name" value="TUNICAMYCIN INDUCED PROTEIN"/>
    <property type="match status" value="1"/>
</dbReference>
<dbReference type="PANTHER" id="PTHR34454:SF3">
    <property type="entry name" value="PEPTIDASE I, PUTATIVE-RELATED"/>
    <property type="match status" value="1"/>
</dbReference>